<keyword evidence="1" id="KW-0175">Coiled coil</keyword>
<dbReference type="Proteomes" id="UP000075755">
    <property type="component" value="Chromosome"/>
</dbReference>
<dbReference type="EMBL" id="CP015005">
    <property type="protein sequence ID" value="AMS41754.1"/>
    <property type="molecule type" value="Genomic_DNA"/>
</dbReference>
<evidence type="ECO:0000313" key="2">
    <source>
        <dbReference type="EMBL" id="AMS41754.1"/>
    </source>
</evidence>
<reference evidence="2 3" key="1">
    <citation type="submission" date="2016-03" db="EMBL/GenBank/DDBJ databases">
        <title>Complete genome of Aminobacter aminovorans KCTC 2477.</title>
        <authorList>
            <person name="Kim K.M."/>
        </authorList>
    </citation>
    <scope>NUCLEOTIDE SEQUENCE [LARGE SCALE GENOMIC DNA]</scope>
    <source>
        <strain evidence="2 3">KCTC 2477</strain>
    </source>
</reference>
<proteinExistence type="predicted"/>
<dbReference type="KEGG" id="aak:AA2016_2829"/>
<protein>
    <submittedName>
        <fullName evidence="2">Uncharacterized protein</fullName>
    </submittedName>
</protein>
<sequence>MRVGCLAGHILVASPGRCTGFWSKKHPRKIPAAGVQVSSTPAIVFADSGRLTIAPVRNKIVMGRVWRGVTDWLDILREQAETGAEMAREVPATLANPDISRDQVKKLFAALEQQAEFVEKLRQVLEANDFEPEVLVAAEALEERYAELAASAAERLKAMRSATEPARRQ</sequence>
<organism evidence="2 3">
    <name type="scientific">Aminobacter aminovorans</name>
    <name type="common">Chelatobacter heintzii</name>
    <dbReference type="NCBI Taxonomy" id="83263"/>
    <lineage>
        <taxon>Bacteria</taxon>
        <taxon>Pseudomonadati</taxon>
        <taxon>Pseudomonadota</taxon>
        <taxon>Alphaproteobacteria</taxon>
        <taxon>Hyphomicrobiales</taxon>
        <taxon>Phyllobacteriaceae</taxon>
        <taxon>Aminobacter</taxon>
    </lineage>
</organism>
<feature type="coiled-coil region" evidence="1">
    <location>
        <begin position="101"/>
        <end position="128"/>
    </location>
</feature>
<gene>
    <name evidence="2" type="ORF">AA2016_2829</name>
</gene>
<name>A0AAC8YPD0_AMIAI</name>
<evidence type="ECO:0000313" key="3">
    <source>
        <dbReference type="Proteomes" id="UP000075755"/>
    </source>
</evidence>
<accession>A0AAC8YPD0</accession>
<dbReference type="AlphaFoldDB" id="A0AAC8YPD0"/>
<evidence type="ECO:0000256" key="1">
    <source>
        <dbReference type="SAM" id="Coils"/>
    </source>
</evidence>